<keyword evidence="2 5" id="KW-0547">Nucleotide-binding</keyword>
<dbReference type="AlphaFoldDB" id="A0A1X7U9A2"/>
<evidence type="ECO:0000256" key="1">
    <source>
        <dbReference type="ARBA" id="ARBA00022598"/>
    </source>
</evidence>
<dbReference type="PRINTS" id="PR00987">
    <property type="entry name" value="TRNASYNTHGLU"/>
</dbReference>
<dbReference type="STRING" id="400682.A0A1X7U9A2"/>
<organism evidence="7">
    <name type="scientific">Amphimedon queenslandica</name>
    <name type="common">Sponge</name>
    <dbReference type="NCBI Taxonomy" id="400682"/>
    <lineage>
        <taxon>Eukaryota</taxon>
        <taxon>Metazoa</taxon>
        <taxon>Porifera</taxon>
        <taxon>Demospongiae</taxon>
        <taxon>Heteroscleromorpha</taxon>
        <taxon>Haplosclerida</taxon>
        <taxon>Niphatidae</taxon>
        <taxon>Amphimedon</taxon>
    </lineage>
</organism>
<evidence type="ECO:0000256" key="2">
    <source>
        <dbReference type="ARBA" id="ARBA00022741"/>
    </source>
</evidence>
<dbReference type="PANTHER" id="PTHR43311:SF2">
    <property type="entry name" value="GLUTAMATE--TRNA LIGASE, MITOCHONDRIAL-RELATED"/>
    <property type="match status" value="1"/>
</dbReference>
<dbReference type="InterPro" id="IPR049940">
    <property type="entry name" value="GluQ/Sye"/>
</dbReference>
<dbReference type="eggNOG" id="KOG1149">
    <property type="taxonomic scope" value="Eukaryota"/>
</dbReference>
<dbReference type="InterPro" id="IPR020058">
    <property type="entry name" value="Glu/Gln-tRNA-synth_Ib_cat-dom"/>
</dbReference>
<proteinExistence type="inferred from homology"/>
<reference evidence="7" key="1">
    <citation type="submission" date="2017-05" db="UniProtKB">
        <authorList>
            <consortium name="EnsemblMetazoa"/>
        </authorList>
    </citation>
    <scope>IDENTIFICATION</scope>
</reference>
<keyword evidence="1 5" id="KW-0436">Ligase</keyword>
<dbReference type="PROSITE" id="PS00178">
    <property type="entry name" value="AA_TRNA_LIGASE_I"/>
    <property type="match status" value="1"/>
</dbReference>
<dbReference type="InterPro" id="IPR000924">
    <property type="entry name" value="Glu/Gln-tRNA-synth"/>
</dbReference>
<keyword evidence="3 5" id="KW-0067">ATP-binding</keyword>
<keyword evidence="4 5" id="KW-0030">Aminoacyl-tRNA synthetase</keyword>
<dbReference type="InterPro" id="IPR014729">
    <property type="entry name" value="Rossmann-like_a/b/a_fold"/>
</dbReference>
<evidence type="ECO:0000256" key="3">
    <source>
        <dbReference type="ARBA" id="ARBA00022840"/>
    </source>
</evidence>
<evidence type="ECO:0000256" key="4">
    <source>
        <dbReference type="ARBA" id="ARBA00023146"/>
    </source>
</evidence>
<evidence type="ECO:0000313" key="7">
    <source>
        <dbReference type="EnsemblMetazoa" id="Aqu2.1.24036_001"/>
    </source>
</evidence>
<dbReference type="GO" id="GO:0005739">
    <property type="term" value="C:mitochondrion"/>
    <property type="evidence" value="ECO:0007669"/>
    <property type="project" value="TreeGrafter"/>
</dbReference>
<dbReference type="GO" id="GO:0005524">
    <property type="term" value="F:ATP binding"/>
    <property type="evidence" value="ECO:0007669"/>
    <property type="project" value="UniProtKB-KW"/>
</dbReference>
<dbReference type="InParanoid" id="A0A1X7U9A2"/>
<sequence>MDAVRVRFAPSPTGNLHLGGLRTALYNYLFAASNGGLGGNNKKSKLIMRIEDTDQERTVPGTVDRMMKTFNWLGIAFDEGPDVGGKFGPYTQSQRLQHYQQYAQELINRDASYYCFCSKERLELLRKTNGGYDGLCRTLSQRQINEKLSQGTPYVTRLKVASEVTTVVEDKVYGSVPIINKSIDDQAKEYQYNFGMCLHKSIEGKFKPKVLLDWVKLNIALGAEFMQLYLQGGAEGVYDILLPYINRGIAEVLDCKLGPGITDRPSYHFGQTGVIVECLWRNIYRTRYRIA</sequence>
<name>A0A1X7U9A2_AMPQE</name>
<dbReference type="SUPFAM" id="SSF52374">
    <property type="entry name" value="Nucleotidylyl transferase"/>
    <property type="match status" value="1"/>
</dbReference>
<protein>
    <recommendedName>
        <fullName evidence="6">Glutamyl/glutaminyl-tRNA synthetase class Ib catalytic domain-containing protein</fullName>
    </recommendedName>
</protein>
<dbReference type="OrthoDB" id="2526284at2759"/>
<dbReference type="Pfam" id="PF00749">
    <property type="entry name" value="tRNA-synt_1c"/>
    <property type="match status" value="1"/>
</dbReference>
<evidence type="ECO:0000259" key="6">
    <source>
        <dbReference type="Pfam" id="PF00749"/>
    </source>
</evidence>
<evidence type="ECO:0000256" key="5">
    <source>
        <dbReference type="RuleBase" id="RU363037"/>
    </source>
</evidence>
<dbReference type="EnsemblMetazoa" id="Aqu2.1.24036_001">
    <property type="protein sequence ID" value="Aqu2.1.24036_001"/>
    <property type="gene ID" value="Aqu2.1.24036"/>
</dbReference>
<dbReference type="PANTHER" id="PTHR43311">
    <property type="entry name" value="GLUTAMATE--TRNA LIGASE"/>
    <property type="match status" value="1"/>
</dbReference>
<dbReference type="GO" id="GO:0004818">
    <property type="term" value="F:glutamate-tRNA ligase activity"/>
    <property type="evidence" value="ECO:0007669"/>
    <property type="project" value="TreeGrafter"/>
</dbReference>
<dbReference type="GO" id="GO:0006424">
    <property type="term" value="P:glutamyl-tRNA aminoacylation"/>
    <property type="evidence" value="ECO:0007669"/>
    <property type="project" value="TreeGrafter"/>
</dbReference>
<feature type="domain" description="Glutamyl/glutaminyl-tRNA synthetase class Ib catalytic" evidence="6">
    <location>
        <begin position="4"/>
        <end position="202"/>
    </location>
</feature>
<keyword evidence="5" id="KW-0648">Protein biosynthesis</keyword>
<dbReference type="InterPro" id="IPR001412">
    <property type="entry name" value="aa-tRNA-synth_I_CS"/>
</dbReference>
<accession>A0A1X7U9A2</accession>
<comment type="similarity">
    <text evidence="5">Belongs to the class-I aminoacyl-tRNA synthetase family.</text>
</comment>
<dbReference type="Gene3D" id="3.40.50.620">
    <property type="entry name" value="HUPs"/>
    <property type="match status" value="1"/>
</dbReference>